<keyword evidence="9" id="KW-1185">Reference proteome</keyword>
<dbReference type="Gene3D" id="3.90.79.10">
    <property type="entry name" value="Nucleoside Triphosphate Pyrophosphohydrolase"/>
    <property type="match status" value="1"/>
</dbReference>
<evidence type="ECO:0000313" key="8">
    <source>
        <dbReference type="EMBL" id="GER69353.1"/>
    </source>
</evidence>
<evidence type="ECO:0000256" key="4">
    <source>
        <dbReference type="ARBA" id="ARBA00022801"/>
    </source>
</evidence>
<dbReference type="PROSITE" id="PS00893">
    <property type="entry name" value="NUDIX_BOX"/>
    <property type="match status" value="1"/>
</dbReference>
<dbReference type="GO" id="GO:0016818">
    <property type="term" value="F:hydrolase activity, acting on acid anhydrides, in phosphorus-containing anhydrides"/>
    <property type="evidence" value="ECO:0007669"/>
    <property type="project" value="TreeGrafter"/>
</dbReference>
<evidence type="ECO:0000313" key="9">
    <source>
        <dbReference type="Proteomes" id="UP000391919"/>
    </source>
</evidence>
<dbReference type="InterPro" id="IPR014078">
    <property type="entry name" value="Nudix_YtkD"/>
</dbReference>
<dbReference type="PANTHER" id="PTHR43758">
    <property type="entry name" value="7,8-DIHYDRO-8-OXOGUANINE TRIPHOSPHATASE"/>
    <property type="match status" value="1"/>
</dbReference>
<evidence type="ECO:0000256" key="3">
    <source>
        <dbReference type="ARBA" id="ARBA00022723"/>
    </source>
</evidence>
<dbReference type="EMBL" id="BKZQ01000006">
    <property type="protein sequence ID" value="GER69353.1"/>
    <property type="molecule type" value="Genomic_DNA"/>
</dbReference>
<dbReference type="RefSeq" id="WP_151679443.1">
    <property type="nucleotide sequence ID" value="NZ_BKZP01000007.1"/>
</dbReference>
<dbReference type="PROSITE" id="PS51462">
    <property type="entry name" value="NUDIX"/>
    <property type="match status" value="1"/>
</dbReference>
<evidence type="ECO:0000256" key="6">
    <source>
        <dbReference type="RuleBase" id="RU003476"/>
    </source>
</evidence>
<evidence type="ECO:0000259" key="7">
    <source>
        <dbReference type="PROSITE" id="PS51462"/>
    </source>
</evidence>
<sequence length="154" mass="17513">MCQFTDLNGNTVTLKFEKKAFPVEPQHVLVIAKYSGSWLLTYHSERGLEFPGGKREAGETIEEAALRELYEETGGVSKKLEYIGEYMVEDRKNGPFAKALFYAEISRIDKKDNYLETKGPVLVEGDLREKLQSPAFSFLMKDGVVEKVIVRLEK</sequence>
<comment type="caution">
    <text evidence="8">The sequence shown here is derived from an EMBL/GenBank/DDBJ whole genome shotgun (WGS) entry which is preliminary data.</text>
</comment>
<dbReference type="PANTHER" id="PTHR43758:SF8">
    <property type="entry name" value="8-OXO-DGTP DIPHOSPHATASE YTKD-RELATED"/>
    <property type="match status" value="1"/>
</dbReference>
<dbReference type="Proteomes" id="UP000391919">
    <property type="component" value="Unassembled WGS sequence"/>
</dbReference>
<feature type="domain" description="Nudix hydrolase" evidence="7">
    <location>
        <begin position="6"/>
        <end position="146"/>
    </location>
</feature>
<dbReference type="PRINTS" id="PR00502">
    <property type="entry name" value="NUDIXFAMILY"/>
</dbReference>
<comment type="similarity">
    <text evidence="2 6">Belongs to the Nudix hydrolase family.</text>
</comment>
<accession>A0A5J4JBQ9</accession>
<dbReference type="InterPro" id="IPR020476">
    <property type="entry name" value="Nudix_hydrolase"/>
</dbReference>
<dbReference type="InterPro" id="IPR020084">
    <property type="entry name" value="NUDIX_hydrolase_CS"/>
</dbReference>
<dbReference type="NCBIfam" id="TIGR02705">
    <property type="entry name" value="nudix_YtkD"/>
    <property type="match status" value="1"/>
</dbReference>
<comment type="cofactor">
    <cofactor evidence="1">
        <name>Mg(2+)</name>
        <dbReference type="ChEBI" id="CHEBI:18420"/>
    </cofactor>
</comment>
<organism evidence="8 9">
    <name type="scientific">Weizmannia acidilactici</name>
    <dbReference type="NCBI Taxonomy" id="2607726"/>
    <lineage>
        <taxon>Bacteria</taxon>
        <taxon>Bacillati</taxon>
        <taxon>Bacillota</taxon>
        <taxon>Bacilli</taxon>
        <taxon>Bacillales</taxon>
        <taxon>Bacillaceae</taxon>
        <taxon>Heyndrickxia</taxon>
    </lineage>
</organism>
<keyword evidence="5" id="KW-0460">Magnesium</keyword>
<keyword evidence="3" id="KW-0479">Metal-binding</keyword>
<dbReference type="GO" id="GO:0005737">
    <property type="term" value="C:cytoplasm"/>
    <property type="evidence" value="ECO:0007669"/>
    <property type="project" value="TreeGrafter"/>
</dbReference>
<keyword evidence="4 6" id="KW-0378">Hydrolase</keyword>
<dbReference type="InterPro" id="IPR015797">
    <property type="entry name" value="NUDIX_hydrolase-like_dom_sf"/>
</dbReference>
<name>A0A5J4JBQ9_9BACI</name>
<evidence type="ECO:0000256" key="5">
    <source>
        <dbReference type="ARBA" id="ARBA00022842"/>
    </source>
</evidence>
<evidence type="ECO:0000256" key="1">
    <source>
        <dbReference type="ARBA" id="ARBA00001946"/>
    </source>
</evidence>
<dbReference type="GO" id="GO:0046872">
    <property type="term" value="F:metal ion binding"/>
    <property type="evidence" value="ECO:0007669"/>
    <property type="project" value="UniProtKB-KW"/>
</dbReference>
<reference evidence="8 9" key="1">
    <citation type="submission" date="2019-09" db="EMBL/GenBank/DDBJ databases">
        <title>Draft genome sequence of Bacillus sp. JC-7.</title>
        <authorList>
            <person name="Tanaka N."/>
            <person name="Shiwa Y."/>
            <person name="Fujita N."/>
            <person name="Tanasupawat S."/>
        </authorList>
    </citation>
    <scope>NUCLEOTIDE SEQUENCE [LARGE SCALE GENOMIC DNA]</scope>
    <source>
        <strain evidence="8 9">JC-7</strain>
    </source>
</reference>
<proteinExistence type="inferred from homology"/>
<protein>
    <submittedName>
        <fullName evidence="8">Nucleoside triphosphatase YtkD</fullName>
    </submittedName>
</protein>
<dbReference type="CDD" id="cd04665">
    <property type="entry name" value="NUDIX_RppH"/>
    <property type="match status" value="1"/>
</dbReference>
<evidence type="ECO:0000256" key="2">
    <source>
        <dbReference type="ARBA" id="ARBA00005582"/>
    </source>
</evidence>
<dbReference type="InterPro" id="IPR000086">
    <property type="entry name" value="NUDIX_hydrolase_dom"/>
</dbReference>
<dbReference type="SUPFAM" id="SSF55811">
    <property type="entry name" value="Nudix"/>
    <property type="match status" value="1"/>
</dbReference>
<dbReference type="Pfam" id="PF00293">
    <property type="entry name" value="NUDIX"/>
    <property type="match status" value="1"/>
</dbReference>
<gene>
    <name evidence="8" type="ORF">BpJC7_06560</name>
</gene>
<dbReference type="AlphaFoldDB" id="A0A5J4JBQ9"/>